<keyword evidence="3" id="KW-1185">Reference proteome</keyword>
<feature type="domain" description="Na+-translocating membrane potential-generating system MpsC" evidence="1">
    <location>
        <begin position="5"/>
        <end position="110"/>
    </location>
</feature>
<dbReference type="EMBL" id="JACSPU010000002">
    <property type="protein sequence ID" value="MBD8014742.1"/>
    <property type="molecule type" value="Genomic_DNA"/>
</dbReference>
<protein>
    <submittedName>
        <fullName evidence="2">DUF2294 family protein</fullName>
    </submittedName>
</protein>
<dbReference type="RefSeq" id="WP_191714945.1">
    <property type="nucleotide sequence ID" value="NZ_JACSPU010000002.1"/>
</dbReference>
<sequence length="231" mass="26860">MPNEKTIHTEVGSYISTLLRDHFGKGPTSVFVTVKPPFITIHLRGFLAPSEKILMKQQEHRRVLETRDLLMNQLVSDIKLELWKIGKIDIEDVYADWNLDDQTGMILAIMPDKTPAADFEWDSDIQVENIREEVMEASRKAQKTPESTELYWLNKRTLLIERSGIFVEIEKELIKGGFIEELKLVKRPLERRLILQTQIEAILGQPIMEVFLDWNFITDKGYIVLLLETPK</sequence>
<reference evidence="2 3" key="1">
    <citation type="submission" date="2020-08" db="EMBL/GenBank/DDBJ databases">
        <title>A Genomic Blueprint of the Chicken Gut Microbiome.</title>
        <authorList>
            <person name="Gilroy R."/>
            <person name="Ravi A."/>
            <person name="Getino M."/>
            <person name="Pursley I."/>
            <person name="Horton D.L."/>
            <person name="Alikhan N.-F."/>
            <person name="Baker D."/>
            <person name="Gharbi K."/>
            <person name="Hall N."/>
            <person name="Watson M."/>
            <person name="Adriaenssens E.M."/>
            <person name="Foster-Nyarko E."/>
            <person name="Jarju S."/>
            <person name="Secka A."/>
            <person name="Antonio M."/>
            <person name="Oren A."/>
            <person name="Chaudhuri R."/>
            <person name="La Ragione R.M."/>
            <person name="Hildebrand F."/>
            <person name="Pallen M.J."/>
        </authorList>
    </citation>
    <scope>NUCLEOTIDE SEQUENCE [LARGE SCALE GENOMIC DNA]</scope>
    <source>
        <strain evidence="2 3">Sa1BUA13</strain>
    </source>
</reference>
<name>A0ABR8WCM7_9BACL</name>
<proteinExistence type="predicted"/>
<dbReference type="InterPro" id="IPR018745">
    <property type="entry name" value="MpsC"/>
</dbReference>
<gene>
    <name evidence="2" type="ORF">H9630_07885</name>
</gene>
<evidence type="ECO:0000313" key="3">
    <source>
        <dbReference type="Proteomes" id="UP000658980"/>
    </source>
</evidence>
<dbReference type="Proteomes" id="UP000658980">
    <property type="component" value="Unassembled WGS sequence"/>
</dbReference>
<comment type="caution">
    <text evidence="2">The sequence shown here is derived from an EMBL/GenBank/DDBJ whole genome shotgun (WGS) entry which is preliminary data.</text>
</comment>
<evidence type="ECO:0000313" key="2">
    <source>
        <dbReference type="EMBL" id="MBD8014742.1"/>
    </source>
</evidence>
<organism evidence="2 3">
    <name type="scientific">Planococcus wigleyi</name>
    <dbReference type="NCBI Taxonomy" id="2762216"/>
    <lineage>
        <taxon>Bacteria</taxon>
        <taxon>Bacillati</taxon>
        <taxon>Bacillota</taxon>
        <taxon>Bacilli</taxon>
        <taxon>Bacillales</taxon>
        <taxon>Caryophanaceae</taxon>
        <taxon>Planococcus</taxon>
    </lineage>
</organism>
<evidence type="ECO:0000259" key="1">
    <source>
        <dbReference type="Pfam" id="PF10057"/>
    </source>
</evidence>
<dbReference type="Pfam" id="PF10057">
    <property type="entry name" value="MpsC"/>
    <property type="match status" value="1"/>
</dbReference>
<accession>A0ABR8WCM7</accession>